<gene>
    <name evidence="1" type="ORF">O181_036666</name>
</gene>
<evidence type="ECO:0000313" key="2">
    <source>
        <dbReference type="Proteomes" id="UP000765509"/>
    </source>
</evidence>
<reference evidence="1" key="1">
    <citation type="submission" date="2021-03" db="EMBL/GenBank/DDBJ databases">
        <title>Draft genome sequence of rust myrtle Austropuccinia psidii MF-1, a brazilian biotype.</title>
        <authorList>
            <person name="Quecine M.C."/>
            <person name="Pachon D.M.R."/>
            <person name="Bonatelli M.L."/>
            <person name="Correr F.H."/>
            <person name="Franceschini L.M."/>
            <person name="Leite T.F."/>
            <person name="Margarido G.R.A."/>
            <person name="Almeida C.A."/>
            <person name="Ferrarezi J.A."/>
            <person name="Labate C.A."/>
        </authorList>
    </citation>
    <scope>NUCLEOTIDE SEQUENCE</scope>
    <source>
        <strain evidence="1">MF-1</strain>
    </source>
</reference>
<sequence length="123" mass="13604">MAPLKASKVNIQDHLGAEFITQDLPCSFGEARILMVLDPLNGSRPCRWKLGQGPIYGTMEPLGPQQDWVQGASNSPTDCGSWTVGHQHGKWTKMAIYQVFTIFTPRPKKGLNGHKISFIKEAP</sequence>
<protein>
    <submittedName>
        <fullName evidence="1">Uncharacterized protein</fullName>
    </submittedName>
</protein>
<accession>A0A9Q3D4U5</accession>
<dbReference type="EMBL" id="AVOT02013912">
    <property type="protein sequence ID" value="MBW0496951.1"/>
    <property type="molecule type" value="Genomic_DNA"/>
</dbReference>
<keyword evidence="2" id="KW-1185">Reference proteome</keyword>
<dbReference type="Proteomes" id="UP000765509">
    <property type="component" value="Unassembled WGS sequence"/>
</dbReference>
<proteinExistence type="predicted"/>
<organism evidence="1 2">
    <name type="scientific">Austropuccinia psidii MF-1</name>
    <dbReference type="NCBI Taxonomy" id="1389203"/>
    <lineage>
        <taxon>Eukaryota</taxon>
        <taxon>Fungi</taxon>
        <taxon>Dikarya</taxon>
        <taxon>Basidiomycota</taxon>
        <taxon>Pucciniomycotina</taxon>
        <taxon>Pucciniomycetes</taxon>
        <taxon>Pucciniales</taxon>
        <taxon>Sphaerophragmiaceae</taxon>
        <taxon>Austropuccinia</taxon>
    </lineage>
</organism>
<name>A0A9Q3D4U5_9BASI</name>
<comment type="caution">
    <text evidence="1">The sequence shown here is derived from an EMBL/GenBank/DDBJ whole genome shotgun (WGS) entry which is preliminary data.</text>
</comment>
<dbReference type="AlphaFoldDB" id="A0A9Q3D4U5"/>
<evidence type="ECO:0000313" key="1">
    <source>
        <dbReference type="EMBL" id="MBW0496951.1"/>
    </source>
</evidence>